<dbReference type="RefSeq" id="WP_155955213.1">
    <property type="nucleotide sequence ID" value="NZ_JAEMUK010000014.1"/>
</dbReference>
<dbReference type="AlphaFoldDB" id="A0A8I1GF28"/>
<evidence type="ECO:0000256" key="1">
    <source>
        <dbReference type="SAM" id="MobiDB-lite"/>
    </source>
</evidence>
<sequence length="104" mass="11771">MKNITLAVEDEVLAEVRKYAAANDTTVNGLVRDYLGKLARHHGRAAEARKQLIALAEQSTCDPGENWKWDREALYDRGVFSRHEHSTVRGFEEPGTPFKKDDSD</sequence>
<evidence type="ECO:0008006" key="4">
    <source>
        <dbReference type="Google" id="ProtNLM"/>
    </source>
</evidence>
<dbReference type="EMBL" id="JAEMUK010000014">
    <property type="protein sequence ID" value="MBJ7543383.1"/>
    <property type="molecule type" value="Genomic_DNA"/>
</dbReference>
<accession>A0A8I1GF28</accession>
<gene>
    <name evidence="2" type="ORF">JDN41_07415</name>
</gene>
<dbReference type="Proteomes" id="UP000623250">
    <property type="component" value="Unassembled WGS sequence"/>
</dbReference>
<feature type="region of interest" description="Disordered" evidence="1">
    <location>
        <begin position="85"/>
        <end position="104"/>
    </location>
</feature>
<reference evidence="2 3" key="1">
    <citation type="submission" date="2020-12" db="EMBL/GenBank/DDBJ databases">
        <title>Revised draft genomes of Rhodomicrobium vannielii ATCC 17100 and Rhodomicrobium udaipurense JA643.</title>
        <authorList>
            <person name="Conners E.M."/>
            <person name="Davenport E.J."/>
            <person name="Bose A."/>
        </authorList>
    </citation>
    <scope>NUCLEOTIDE SEQUENCE [LARGE SCALE GENOMIC DNA]</scope>
    <source>
        <strain evidence="2 3">JA643</strain>
    </source>
</reference>
<keyword evidence="3" id="KW-1185">Reference proteome</keyword>
<organism evidence="2 3">
    <name type="scientific">Rhodomicrobium udaipurense</name>
    <dbReference type="NCBI Taxonomy" id="1202716"/>
    <lineage>
        <taxon>Bacteria</taxon>
        <taxon>Pseudomonadati</taxon>
        <taxon>Pseudomonadota</taxon>
        <taxon>Alphaproteobacteria</taxon>
        <taxon>Hyphomicrobiales</taxon>
        <taxon>Hyphomicrobiaceae</taxon>
        <taxon>Rhodomicrobium</taxon>
    </lineage>
</organism>
<protein>
    <recommendedName>
        <fullName evidence="4">MerR family transcriptional regulator</fullName>
    </recommendedName>
</protein>
<evidence type="ECO:0000313" key="2">
    <source>
        <dbReference type="EMBL" id="MBJ7543383.1"/>
    </source>
</evidence>
<evidence type="ECO:0000313" key="3">
    <source>
        <dbReference type="Proteomes" id="UP000623250"/>
    </source>
</evidence>
<comment type="caution">
    <text evidence="2">The sequence shown here is derived from an EMBL/GenBank/DDBJ whole genome shotgun (WGS) entry which is preliminary data.</text>
</comment>
<name>A0A8I1GF28_9HYPH</name>
<proteinExistence type="predicted"/>